<keyword evidence="1" id="KW-0472">Membrane</keyword>
<dbReference type="NCBIfam" id="TIGR00254">
    <property type="entry name" value="GGDEF"/>
    <property type="match status" value="1"/>
</dbReference>
<dbReference type="Gene3D" id="3.30.70.270">
    <property type="match status" value="1"/>
</dbReference>
<dbReference type="InterPro" id="IPR029787">
    <property type="entry name" value="Nucleotide_cyclase"/>
</dbReference>
<keyword evidence="1" id="KW-1133">Transmembrane helix</keyword>
<reference evidence="3 4" key="1">
    <citation type="journal article" date="2013" name="Int. J. Syst. Evol. Microbiol.">
        <title>Comamonas guangdongensis sp. nov., isolated from subterranean forest sediment, and emended description of the genus Comamonas.</title>
        <authorList>
            <person name="Zhang J."/>
            <person name="Wang Y."/>
            <person name="Zhou S."/>
            <person name="Wu C."/>
            <person name="He J."/>
            <person name="Li F."/>
        </authorList>
    </citation>
    <scope>NUCLEOTIDE SEQUENCE [LARGE SCALE GENOMIC DNA]</scope>
    <source>
        <strain evidence="3 4">CCTCC AB2011133</strain>
    </source>
</reference>
<proteinExistence type="predicted"/>
<dbReference type="Proteomes" id="UP001561046">
    <property type="component" value="Unassembled WGS sequence"/>
</dbReference>
<dbReference type="EC" id="2.7.7.65" evidence="3"/>
<evidence type="ECO:0000256" key="1">
    <source>
        <dbReference type="SAM" id="Phobius"/>
    </source>
</evidence>
<keyword evidence="4" id="KW-1185">Reference proteome</keyword>
<dbReference type="RefSeq" id="WP_369337596.1">
    <property type="nucleotide sequence ID" value="NZ_JBFYGN010000005.1"/>
</dbReference>
<feature type="domain" description="GGDEF" evidence="2">
    <location>
        <begin position="410"/>
        <end position="541"/>
    </location>
</feature>
<dbReference type="SMART" id="SM00267">
    <property type="entry name" value="GGDEF"/>
    <property type="match status" value="1"/>
</dbReference>
<dbReference type="EMBL" id="JBFYGN010000005">
    <property type="protein sequence ID" value="MEX8192393.1"/>
    <property type="molecule type" value="Genomic_DNA"/>
</dbReference>
<dbReference type="Gene3D" id="3.30.450.20">
    <property type="entry name" value="PAS domain"/>
    <property type="match status" value="2"/>
</dbReference>
<keyword evidence="1" id="KW-0812">Transmembrane</keyword>
<dbReference type="InterPro" id="IPR043128">
    <property type="entry name" value="Rev_trsase/Diguanyl_cyclase"/>
</dbReference>
<dbReference type="InterPro" id="IPR000160">
    <property type="entry name" value="GGDEF_dom"/>
</dbReference>
<gene>
    <name evidence="3" type="ORF">AB6724_06025</name>
</gene>
<dbReference type="SUPFAM" id="SSF55073">
    <property type="entry name" value="Nucleotide cyclase"/>
    <property type="match status" value="1"/>
</dbReference>
<dbReference type="CDD" id="cd18773">
    <property type="entry name" value="PDC1_HK_sensor"/>
    <property type="match status" value="1"/>
</dbReference>
<sequence>MYNIAEAGRKFVRPAQGWASWSLRLPQNQSESPSIRATLALLVVLCILPISLVAGLLLVNYYKHEQRQLSISVLNQAQSLMLAVDREFAATQAALQALSTSHRLATGDLEGFHNRAEEVLENVQADSIVVVDPSGQLLLSTHLPYGAPLPKLKDRTLLNQILETGKPGVSNLFTGPIVNRPIFTVGVPVKIANTTAYSLNATFTSKQIMAVLQAHGFPDSWRVVVMDSTGHIVARSRDLDKFLGKSVTPDLIDHMRQSNDDSFDSVTLDGVPVLTAFSASPVSHWCVAVGIPKAELTAGLRHTLLRLVFGTAAALGIGLWLAWFVGGRVARSITGLMQPAIELVSGEKLEIPPLHFKEANAMRSALLQASELLQQSRHDAHHDGLTGLPNRTLFHYSVAQQLALCQRNNKELCILFIDLDGFKAVNDTLGHAAGDQLLREVSQRMTRACRESDISARLGGDEFAVALIHSDLEHSRVFATQLVELISQPYMLGGCRAEVSASIGIAHFPSTATDVDTLLAKADHAMYQAKSTGKRRVCLAS</sequence>
<dbReference type="Pfam" id="PF00990">
    <property type="entry name" value="GGDEF"/>
    <property type="match status" value="1"/>
</dbReference>
<keyword evidence="3" id="KW-0548">Nucleotidyltransferase</keyword>
<name>A0ABV3ZS63_9BURK</name>
<dbReference type="PANTHER" id="PTHR46663:SF2">
    <property type="entry name" value="GGDEF DOMAIN-CONTAINING PROTEIN"/>
    <property type="match status" value="1"/>
</dbReference>
<dbReference type="InterPro" id="IPR029151">
    <property type="entry name" value="Sensor-like_sf"/>
</dbReference>
<evidence type="ECO:0000313" key="3">
    <source>
        <dbReference type="EMBL" id="MEX8192393.1"/>
    </source>
</evidence>
<dbReference type="GO" id="GO:0052621">
    <property type="term" value="F:diguanylate cyclase activity"/>
    <property type="evidence" value="ECO:0007669"/>
    <property type="project" value="UniProtKB-EC"/>
</dbReference>
<dbReference type="InterPro" id="IPR052163">
    <property type="entry name" value="DGC-Regulatory_Protein"/>
</dbReference>
<dbReference type="SUPFAM" id="SSF103190">
    <property type="entry name" value="Sensory domain-like"/>
    <property type="match status" value="1"/>
</dbReference>
<organism evidence="3 4">
    <name type="scientific">Comamonas guangdongensis</name>
    <dbReference type="NCBI Taxonomy" id="510515"/>
    <lineage>
        <taxon>Bacteria</taxon>
        <taxon>Pseudomonadati</taxon>
        <taxon>Pseudomonadota</taxon>
        <taxon>Betaproteobacteria</taxon>
        <taxon>Burkholderiales</taxon>
        <taxon>Comamonadaceae</taxon>
        <taxon>Comamonas</taxon>
    </lineage>
</organism>
<dbReference type="PANTHER" id="PTHR46663">
    <property type="entry name" value="DIGUANYLATE CYCLASE DGCT-RELATED"/>
    <property type="match status" value="1"/>
</dbReference>
<accession>A0ABV3ZS63</accession>
<comment type="caution">
    <text evidence="3">The sequence shown here is derived from an EMBL/GenBank/DDBJ whole genome shotgun (WGS) entry which is preliminary data.</text>
</comment>
<dbReference type="CDD" id="cd01949">
    <property type="entry name" value="GGDEF"/>
    <property type="match status" value="1"/>
</dbReference>
<evidence type="ECO:0000313" key="4">
    <source>
        <dbReference type="Proteomes" id="UP001561046"/>
    </source>
</evidence>
<feature type="transmembrane region" description="Helical" evidence="1">
    <location>
        <begin position="303"/>
        <end position="325"/>
    </location>
</feature>
<keyword evidence="3" id="KW-0808">Transferase</keyword>
<dbReference type="PROSITE" id="PS50887">
    <property type="entry name" value="GGDEF"/>
    <property type="match status" value="1"/>
</dbReference>
<protein>
    <submittedName>
        <fullName evidence="3">Diguanylate cyclase</fullName>
        <ecNumber evidence="3">2.7.7.65</ecNumber>
    </submittedName>
</protein>
<dbReference type="CDD" id="cd18774">
    <property type="entry name" value="PDC2_HK_sensor"/>
    <property type="match status" value="1"/>
</dbReference>
<evidence type="ECO:0000259" key="2">
    <source>
        <dbReference type="PROSITE" id="PS50887"/>
    </source>
</evidence>
<feature type="transmembrane region" description="Helical" evidence="1">
    <location>
        <begin position="39"/>
        <end position="62"/>
    </location>
</feature>